<dbReference type="CDD" id="cd07012">
    <property type="entry name" value="PBP2_Bug_TTT"/>
    <property type="match status" value="1"/>
</dbReference>
<dbReference type="Gene3D" id="3.40.190.10">
    <property type="entry name" value="Periplasmic binding protein-like II"/>
    <property type="match status" value="1"/>
</dbReference>
<keyword evidence="2" id="KW-0675">Receptor</keyword>
<dbReference type="PIRSF" id="PIRSF017082">
    <property type="entry name" value="YflP"/>
    <property type="match status" value="1"/>
</dbReference>
<dbReference type="InterPro" id="IPR042100">
    <property type="entry name" value="Bug_dom1"/>
</dbReference>
<dbReference type="STRING" id="198092.SAMN02745194_02160"/>
<dbReference type="Gene3D" id="3.40.190.150">
    <property type="entry name" value="Bordetella uptake gene, domain 1"/>
    <property type="match status" value="1"/>
</dbReference>
<reference evidence="2 3" key="1">
    <citation type="submission" date="2016-11" db="EMBL/GenBank/DDBJ databases">
        <authorList>
            <person name="Jaros S."/>
            <person name="Januszkiewicz K."/>
            <person name="Wedrychowicz H."/>
        </authorList>
    </citation>
    <scope>NUCLEOTIDE SEQUENCE [LARGE SCALE GENOMIC DNA]</scope>
    <source>
        <strain evidence="2 3">DSM 14916</strain>
    </source>
</reference>
<name>A0A1M6I0C6_9PROT</name>
<dbReference type="PANTHER" id="PTHR42928">
    <property type="entry name" value="TRICARBOXYLATE-BINDING PROTEIN"/>
    <property type="match status" value="1"/>
</dbReference>
<dbReference type="Pfam" id="PF03401">
    <property type="entry name" value="TctC"/>
    <property type="match status" value="1"/>
</dbReference>
<sequence length="343" mass="36018">MSDEVSAPMRAGGGRVGRRGLLLGALAAPALLRPARAQGFPTRSIRLVVPFTPGGAADITARLMGERMSAILGQSVVVENRGGAGGNIAAELVARSAPDGYTLFLGGATIFCANKDLYGGRIPFDPMKDFTHLSRVSIGTTLLAVNANSPWRNFAEFISAAKEKPGALTMASSGQGTISHLSLSKMMQSAGVQITHVPYRGLSPALNDVLSGAADMLFDGIPAIIPHVRDGRLRALAVGSAKRVAYVPGLENVPGMAELLPGSGMDMEFWYSIDGPAGLAPDVAARLHAATVQAAKLPDYKERLQPLGFMPVTDESPAAFTRYIEAETPAWQELVRASGARLE</sequence>
<gene>
    <name evidence="2" type="ORF">SAMN02745194_02160</name>
</gene>
<dbReference type="SUPFAM" id="SSF53850">
    <property type="entry name" value="Periplasmic binding protein-like II"/>
    <property type="match status" value="1"/>
</dbReference>
<dbReference type="OrthoDB" id="7245085at2"/>
<dbReference type="InterPro" id="IPR005064">
    <property type="entry name" value="BUG"/>
</dbReference>
<proteinExistence type="inferred from homology"/>
<protein>
    <submittedName>
        <fullName evidence="2">Tripartite-type tricarboxylate transporter, receptor component TctC</fullName>
    </submittedName>
</protein>
<dbReference type="EMBL" id="FQZF01000011">
    <property type="protein sequence ID" value="SHJ27962.1"/>
    <property type="molecule type" value="Genomic_DNA"/>
</dbReference>
<evidence type="ECO:0000313" key="2">
    <source>
        <dbReference type="EMBL" id="SHJ27962.1"/>
    </source>
</evidence>
<evidence type="ECO:0000256" key="1">
    <source>
        <dbReference type="ARBA" id="ARBA00006987"/>
    </source>
</evidence>
<evidence type="ECO:0000313" key="3">
    <source>
        <dbReference type="Proteomes" id="UP000184387"/>
    </source>
</evidence>
<dbReference type="Proteomes" id="UP000184387">
    <property type="component" value="Unassembled WGS sequence"/>
</dbReference>
<comment type="similarity">
    <text evidence="1">Belongs to the UPF0065 (bug) family.</text>
</comment>
<dbReference type="PANTHER" id="PTHR42928:SF5">
    <property type="entry name" value="BLR1237 PROTEIN"/>
    <property type="match status" value="1"/>
</dbReference>
<organism evidence="2 3">
    <name type="scientific">Muricoccus roseus</name>
    <dbReference type="NCBI Taxonomy" id="198092"/>
    <lineage>
        <taxon>Bacteria</taxon>
        <taxon>Pseudomonadati</taxon>
        <taxon>Pseudomonadota</taxon>
        <taxon>Alphaproteobacteria</taxon>
        <taxon>Acetobacterales</taxon>
        <taxon>Roseomonadaceae</taxon>
        <taxon>Muricoccus</taxon>
    </lineage>
</organism>
<keyword evidence="3" id="KW-1185">Reference proteome</keyword>
<dbReference type="AlphaFoldDB" id="A0A1M6I0C6"/>
<accession>A0A1M6I0C6</accession>